<dbReference type="InterPro" id="IPR006652">
    <property type="entry name" value="Kelch_1"/>
</dbReference>
<dbReference type="SMART" id="SM00612">
    <property type="entry name" value="Kelch"/>
    <property type="match status" value="5"/>
</dbReference>
<sequence>MGQAVAAPTPQPEYRWSAGPALPFAVQEIYPAVLDEAIFVAGGLAQGDRQLDVSDRVTVYKAGRWQQIAPLPEPRHHAMLVPFADNLWLLGGFVESARGQWTNNDAVLVLDQHTGQWQSKTPMPKPIAETTAVVLDDKIHVIGGRSPKSEANGLWHDHTDSDWHGVYDPDADIWNTAASMPTPRNSACAVTYQQQVHVIGGRQVQGGNLSVHEIYNATTDSWRTGEPLPQERAGLACVLYRHSIFVFGGEHFIDGGDVFTEVWRYDLQKQNWHEVSVMPVPRHGLGAVTYQGKIWLIGGASEAGANKTSKVVSQFTSMK</sequence>
<dbReference type="InterPro" id="IPR052392">
    <property type="entry name" value="Kelch-BTB_domain-containing"/>
</dbReference>
<dbReference type="Gene3D" id="2.120.10.80">
    <property type="entry name" value="Kelch-type beta propeller"/>
    <property type="match status" value="2"/>
</dbReference>
<organism evidence="1 2">
    <name type="scientific">Salinimonas marina</name>
    <dbReference type="NCBI Taxonomy" id="2785918"/>
    <lineage>
        <taxon>Bacteria</taxon>
        <taxon>Pseudomonadati</taxon>
        <taxon>Pseudomonadota</taxon>
        <taxon>Gammaproteobacteria</taxon>
        <taxon>Alteromonadales</taxon>
        <taxon>Alteromonadaceae</taxon>
        <taxon>Alteromonas/Salinimonas group</taxon>
        <taxon>Salinimonas</taxon>
    </lineage>
</organism>
<dbReference type="KEGG" id="smaa:IT774_08710"/>
<dbReference type="EMBL" id="CP064795">
    <property type="protein sequence ID" value="QPG04358.1"/>
    <property type="molecule type" value="Genomic_DNA"/>
</dbReference>
<name>A0A7S9DUX7_9ALTE</name>
<dbReference type="PANTHER" id="PTHR46375:SF3">
    <property type="entry name" value="KELCH REPEAT AND BTB DOMAIN-CONTAINING PROTEIN 13"/>
    <property type="match status" value="1"/>
</dbReference>
<dbReference type="InterPro" id="IPR015915">
    <property type="entry name" value="Kelch-typ_b-propeller"/>
</dbReference>
<dbReference type="Pfam" id="PF24681">
    <property type="entry name" value="Kelch_KLHDC2_KLHL20_DRC7"/>
    <property type="match status" value="1"/>
</dbReference>
<evidence type="ECO:0000313" key="1">
    <source>
        <dbReference type="EMBL" id="QPG04358.1"/>
    </source>
</evidence>
<dbReference type="Proteomes" id="UP000595095">
    <property type="component" value="Chromosome"/>
</dbReference>
<evidence type="ECO:0000313" key="2">
    <source>
        <dbReference type="Proteomes" id="UP000595095"/>
    </source>
</evidence>
<protein>
    <submittedName>
        <fullName evidence="1">Galactose oxidase</fullName>
    </submittedName>
</protein>
<dbReference type="SUPFAM" id="SSF50965">
    <property type="entry name" value="Galactose oxidase, central domain"/>
    <property type="match status" value="1"/>
</dbReference>
<proteinExistence type="predicted"/>
<dbReference type="PANTHER" id="PTHR46375">
    <property type="entry name" value="KELCH REPEAT AND BTB DOMAIN-CONTAINING PROTEIN 13-RELATED"/>
    <property type="match status" value="1"/>
</dbReference>
<reference evidence="1 2" key="1">
    <citation type="submission" date="2020-11" db="EMBL/GenBank/DDBJ databases">
        <title>Complete genome sequence for Salinimonas sp. strain G2-b.</title>
        <authorList>
            <person name="Park S.-J."/>
        </authorList>
    </citation>
    <scope>NUCLEOTIDE SEQUENCE [LARGE SCALE GENOMIC DNA]</scope>
    <source>
        <strain evidence="1 2">G2-b</strain>
    </source>
</reference>
<gene>
    <name evidence="1" type="ORF">IT774_08710</name>
</gene>
<dbReference type="InterPro" id="IPR011043">
    <property type="entry name" value="Gal_Oxase/kelch_b-propeller"/>
</dbReference>
<dbReference type="AlphaFoldDB" id="A0A7S9DUX7"/>
<keyword evidence="2" id="KW-1185">Reference proteome</keyword>
<accession>A0A7S9DUX7</accession>